<evidence type="ECO:0000313" key="3">
    <source>
        <dbReference type="EMBL" id="VUC24022.1"/>
    </source>
</evidence>
<keyword evidence="4" id="KW-1185">Reference proteome</keyword>
<accession>A0ABY6TZ74</accession>
<keyword evidence="1" id="KW-0175">Coiled coil</keyword>
<protein>
    <recommendedName>
        <fullName evidence="5">GDP/GTP exchange factor Sec2 N-terminal domain-containing protein</fullName>
    </recommendedName>
</protein>
<dbReference type="Proteomes" id="UP000766486">
    <property type="component" value="Unassembled WGS sequence"/>
</dbReference>
<evidence type="ECO:0000313" key="4">
    <source>
        <dbReference type="Proteomes" id="UP000766486"/>
    </source>
</evidence>
<organism evidence="3 4">
    <name type="scientific">Bionectria ochroleuca</name>
    <name type="common">Gliocladium roseum</name>
    <dbReference type="NCBI Taxonomy" id="29856"/>
    <lineage>
        <taxon>Eukaryota</taxon>
        <taxon>Fungi</taxon>
        <taxon>Dikarya</taxon>
        <taxon>Ascomycota</taxon>
        <taxon>Pezizomycotina</taxon>
        <taxon>Sordariomycetes</taxon>
        <taxon>Hypocreomycetidae</taxon>
        <taxon>Hypocreales</taxon>
        <taxon>Bionectriaceae</taxon>
        <taxon>Clonostachys</taxon>
    </lineage>
</organism>
<feature type="region of interest" description="Disordered" evidence="2">
    <location>
        <begin position="63"/>
        <end position="91"/>
    </location>
</feature>
<comment type="caution">
    <text evidence="3">The sequence shown here is derived from an EMBL/GenBank/DDBJ whole genome shotgun (WGS) entry which is preliminary data.</text>
</comment>
<sequence>MNVFHFHMPAPGQAGSSGSLPPGPHFPSLHINGQPEASNPNHNLLEQLEINFRIAEGTASVAGDTSHATFTGSSTNPRTGQQIASSPNTEDIDYVIPSDSVTNPQTATGPIPILLAERTRQSAEGEATTVPGPSRATAPVSASDQAVRTKMENNPSLAMASSVRSGELLENSLSNALGLLVVNTNKMLAFMENASQPSLTHANKAFSTLGSVQASYDAHAAGESSAENDRCQDCMELRKRITHLEEDHNIEQESKWAMEKNLTKMIKDVHLQTKERICHLEVSLGNFSDDVQRLSEEVEKYKTKATFLQDKLTAIREAMLREDEDSLSLTTTY</sequence>
<gene>
    <name evidence="3" type="ORF">CLO192961_LOCUS132573</name>
</gene>
<evidence type="ECO:0000256" key="2">
    <source>
        <dbReference type="SAM" id="MobiDB-lite"/>
    </source>
</evidence>
<evidence type="ECO:0008006" key="5">
    <source>
        <dbReference type="Google" id="ProtNLM"/>
    </source>
</evidence>
<evidence type="ECO:0000256" key="1">
    <source>
        <dbReference type="SAM" id="Coils"/>
    </source>
</evidence>
<proteinExistence type="predicted"/>
<feature type="region of interest" description="Disordered" evidence="2">
    <location>
        <begin position="120"/>
        <end position="142"/>
    </location>
</feature>
<reference evidence="3 4" key="1">
    <citation type="submission" date="2019-06" db="EMBL/GenBank/DDBJ databases">
        <authorList>
            <person name="Broberg M."/>
        </authorList>
    </citation>
    <scope>NUCLEOTIDE SEQUENCE [LARGE SCALE GENOMIC DNA]</scope>
</reference>
<name>A0ABY6TZ74_BIOOC</name>
<feature type="region of interest" description="Disordered" evidence="2">
    <location>
        <begin position="12"/>
        <end position="41"/>
    </location>
</feature>
<feature type="compositionally biased region" description="Polar residues" evidence="2">
    <location>
        <begin position="66"/>
        <end position="89"/>
    </location>
</feature>
<dbReference type="EMBL" id="CABFNS010000715">
    <property type="protein sequence ID" value="VUC24022.1"/>
    <property type="molecule type" value="Genomic_DNA"/>
</dbReference>
<feature type="coiled-coil region" evidence="1">
    <location>
        <begin position="284"/>
        <end position="311"/>
    </location>
</feature>